<sequence length="62" mass="7068">MEYVIYGIGANQLTQSQMCQPRGGSSMKMRHKMQQLGMKGMKMQDVGLIMQWQLGWQCLKGS</sequence>
<keyword evidence="2" id="KW-1185">Reference proteome</keyword>
<comment type="caution">
    <text evidence="1">The sequence shown here is derived from an EMBL/GenBank/DDBJ whole genome shotgun (WGS) entry which is preliminary data.</text>
</comment>
<evidence type="ECO:0000313" key="1">
    <source>
        <dbReference type="EMBL" id="KAG5528863.1"/>
    </source>
</evidence>
<organism evidence="1 2">
    <name type="scientific">Rhododendron griersonianum</name>
    <dbReference type="NCBI Taxonomy" id="479676"/>
    <lineage>
        <taxon>Eukaryota</taxon>
        <taxon>Viridiplantae</taxon>
        <taxon>Streptophyta</taxon>
        <taxon>Embryophyta</taxon>
        <taxon>Tracheophyta</taxon>
        <taxon>Spermatophyta</taxon>
        <taxon>Magnoliopsida</taxon>
        <taxon>eudicotyledons</taxon>
        <taxon>Gunneridae</taxon>
        <taxon>Pentapetalae</taxon>
        <taxon>asterids</taxon>
        <taxon>Ericales</taxon>
        <taxon>Ericaceae</taxon>
        <taxon>Ericoideae</taxon>
        <taxon>Rhodoreae</taxon>
        <taxon>Rhododendron</taxon>
    </lineage>
</organism>
<protein>
    <submittedName>
        <fullName evidence="1">Uncharacterized protein</fullName>
    </submittedName>
</protein>
<dbReference type="EMBL" id="JACTNZ010000010">
    <property type="protein sequence ID" value="KAG5528863.1"/>
    <property type="molecule type" value="Genomic_DNA"/>
</dbReference>
<proteinExistence type="predicted"/>
<dbReference type="AlphaFoldDB" id="A0AAV6IJP8"/>
<gene>
    <name evidence="1" type="ORF">RHGRI_029501</name>
</gene>
<name>A0AAV6IJP8_9ERIC</name>
<evidence type="ECO:0000313" key="2">
    <source>
        <dbReference type="Proteomes" id="UP000823749"/>
    </source>
</evidence>
<dbReference type="Proteomes" id="UP000823749">
    <property type="component" value="Chromosome 10"/>
</dbReference>
<reference evidence="1" key="1">
    <citation type="submission" date="2020-08" db="EMBL/GenBank/DDBJ databases">
        <title>Plant Genome Project.</title>
        <authorList>
            <person name="Zhang R.-G."/>
        </authorList>
    </citation>
    <scope>NUCLEOTIDE SEQUENCE</scope>
    <source>
        <strain evidence="1">WSP0</strain>
        <tissue evidence="1">Leaf</tissue>
    </source>
</reference>
<accession>A0AAV6IJP8</accession>